<organism evidence="1 2">
    <name type="scientific">Hevea brasiliensis</name>
    <name type="common">Para rubber tree</name>
    <name type="synonym">Siphonia brasiliensis</name>
    <dbReference type="NCBI Taxonomy" id="3981"/>
    <lineage>
        <taxon>Eukaryota</taxon>
        <taxon>Viridiplantae</taxon>
        <taxon>Streptophyta</taxon>
        <taxon>Embryophyta</taxon>
        <taxon>Tracheophyta</taxon>
        <taxon>Spermatophyta</taxon>
        <taxon>Magnoliopsida</taxon>
        <taxon>eudicotyledons</taxon>
        <taxon>Gunneridae</taxon>
        <taxon>Pentapetalae</taxon>
        <taxon>rosids</taxon>
        <taxon>fabids</taxon>
        <taxon>Malpighiales</taxon>
        <taxon>Euphorbiaceae</taxon>
        <taxon>Crotonoideae</taxon>
        <taxon>Micrandreae</taxon>
        <taxon>Hevea</taxon>
    </lineage>
</organism>
<dbReference type="Pfam" id="PF03242">
    <property type="entry name" value="LEA_3a"/>
    <property type="match status" value="1"/>
</dbReference>
<dbReference type="EMBL" id="JAAGAX010000005">
    <property type="protein sequence ID" value="KAF2315028.1"/>
    <property type="molecule type" value="Genomic_DNA"/>
</dbReference>
<dbReference type="GO" id="GO:0005739">
    <property type="term" value="C:mitochondrion"/>
    <property type="evidence" value="ECO:0007669"/>
    <property type="project" value="TreeGrafter"/>
</dbReference>
<dbReference type="AlphaFoldDB" id="A0A6A6MRH0"/>
<dbReference type="InterPro" id="IPR004926">
    <property type="entry name" value="LEA_3a"/>
</dbReference>
<proteinExistence type="predicted"/>
<keyword evidence="2" id="KW-1185">Reference proteome</keyword>
<accession>A0A6A6MRH0</accession>
<dbReference type="Proteomes" id="UP000467840">
    <property type="component" value="Chromosome 15"/>
</dbReference>
<reference evidence="1 2" key="1">
    <citation type="journal article" date="2020" name="Mol. Plant">
        <title>The Chromosome-Based Rubber Tree Genome Provides New Insights into Spurge Genome Evolution and Rubber Biosynthesis.</title>
        <authorList>
            <person name="Liu J."/>
            <person name="Shi C."/>
            <person name="Shi C.C."/>
            <person name="Li W."/>
            <person name="Zhang Q.J."/>
            <person name="Zhang Y."/>
            <person name="Li K."/>
            <person name="Lu H.F."/>
            <person name="Shi C."/>
            <person name="Zhu S.T."/>
            <person name="Xiao Z.Y."/>
            <person name="Nan H."/>
            <person name="Yue Y."/>
            <person name="Zhu X.G."/>
            <person name="Wu Y."/>
            <person name="Hong X.N."/>
            <person name="Fan G.Y."/>
            <person name="Tong Y."/>
            <person name="Zhang D."/>
            <person name="Mao C.L."/>
            <person name="Liu Y.L."/>
            <person name="Hao S.J."/>
            <person name="Liu W.Q."/>
            <person name="Lv M.Q."/>
            <person name="Zhang H.B."/>
            <person name="Liu Y."/>
            <person name="Hu-Tang G.R."/>
            <person name="Wang J.P."/>
            <person name="Wang J.H."/>
            <person name="Sun Y.H."/>
            <person name="Ni S.B."/>
            <person name="Chen W.B."/>
            <person name="Zhang X.C."/>
            <person name="Jiao Y.N."/>
            <person name="Eichler E.E."/>
            <person name="Li G.H."/>
            <person name="Liu X."/>
            <person name="Gao L.Z."/>
        </authorList>
    </citation>
    <scope>NUCLEOTIDE SEQUENCE [LARGE SCALE GENOMIC DNA]</scope>
    <source>
        <strain evidence="2">cv. GT1</strain>
        <tissue evidence="1">Leaf</tissue>
    </source>
</reference>
<protein>
    <submittedName>
        <fullName evidence="1">Uncharacterized protein</fullName>
    </submittedName>
</protein>
<comment type="caution">
    <text evidence="1">The sequence shown here is derived from an EMBL/GenBank/DDBJ whole genome shotgun (WGS) entry which is preliminary data.</text>
</comment>
<dbReference type="PANTHER" id="PTHR33509">
    <property type="entry name" value="LATE EMBRYOGENIS ABUNDANT PROTEIN 2-RELATED"/>
    <property type="match status" value="1"/>
</dbReference>
<sequence>MARSFSNAKVLSALITKAINRRGFSAAAAAPQGVVSSLPKGGASMVKKIAAENIASAEKVSWVPDPRTGFYRPENVAEEIDLIGTFQSEAARTVQIGEEFTRASV</sequence>
<dbReference type="GO" id="GO:0006950">
    <property type="term" value="P:response to stress"/>
    <property type="evidence" value="ECO:0007669"/>
    <property type="project" value="TreeGrafter"/>
</dbReference>
<gene>
    <name evidence="1" type="ORF">GH714_037617</name>
</gene>
<evidence type="ECO:0000313" key="1">
    <source>
        <dbReference type="EMBL" id="KAF2315028.1"/>
    </source>
</evidence>
<name>A0A6A6MRH0_HEVBR</name>
<dbReference type="PANTHER" id="PTHR33509:SF5">
    <property type="entry name" value="PROTEIN SENESCENCE-ASSOCIATED GENE 21, MITOCHONDRIAL"/>
    <property type="match status" value="1"/>
</dbReference>
<evidence type="ECO:0000313" key="2">
    <source>
        <dbReference type="Proteomes" id="UP000467840"/>
    </source>
</evidence>